<keyword evidence="1" id="KW-1133">Transmembrane helix</keyword>
<keyword evidence="4" id="KW-1185">Reference proteome</keyword>
<sequence length="128" mass="14082">MKKSIKILISIIIVIFIVTTAGFFYIKSIEVPNIEIKNINIKEINDGSYIGEYEAGPVKAIVKVEVIGNKINDIKIEKHDCGLGKKAEKIIEEIEKAQSLQVDEVSGATLSSKVILKAVEIALEKGKE</sequence>
<feature type="transmembrane region" description="Helical" evidence="1">
    <location>
        <begin position="7"/>
        <end position="26"/>
    </location>
</feature>
<dbReference type="EMBL" id="AYSO01000020">
    <property type="protein sequence ID" value="KIE44708.1"/>
    <property type="molecule type" value="Genomic_DNA"/>
</dbReference>
<protein>
    <submittedName>
        <fullName evidence="3">FMN-binding domain protein</fullName>
    </submittedName>
</protein>
<accession>A0A0C1TZI3</accession>
<dbReference type="GO" id="GO:0016020">
    <property type="term" value="C:membrane"/>
    <property type="evidence" value="ECO:0007669"/>
    <property type="project" value="InterPro"/>
</dbReference>
<evidence type="ECO:0000313" key="3">
    <source>
        <dbReference type="EMBL" id="KIE44708.1"/>
    </source>
</evidence>
<feature type="domain" description="FMN-binding" evidence="2">
    <location>
        <begin position="53"/>
        <end position="126"/>
    </location>
</feature>
<dbReference type="Gene3D" id="3.90.1010.20">
    <property type="match status" value="1"/>
</dbReference>
<gene>
    <name evidence="3" type="ORF">U732_873</name>
</gene>
<dbReference type="STRING" id="29341.RSJ17_07170"/>
<dbReference type="Proteomes" id="UP000031366">
    <property type="component" value="Unassembled WGS sequence"/>
</dbReference>
<name>A0A0C1TZI3_9CLOT</name>
<proteinExistence type="predicted"/>
<dbReference type="SMART" id="SM00900">
    <property type="entry name" value="FMN_bind"/>
    <property type="match status" value="1"/>
</dbReference>
<evidence type="ECO:0000256" key="1">
    <source>
        <dbReference type="SAM" id="Phobius"/>
    </source>
</evidence>
<keyword evidence="1" id="KW-0472">Membrane</keyword>
<dbReference type="RefSeq" id="WP_039637012.1">
    <property type="nucleotide sequence ID" value="NZ_AYSO01000020.1"/>
</dbReference>
<dbReference type="AlphaFoldDB" id="A0A0C1TZI3"/>
<dbReference type="OrthoDB" id="307864at2"/>
<evidence type="ECO:0000259" key="2">
    <source>
        <dbReference type="SMART" id="SM00900"/>
    </source>
</evidence>
<keyword evidence="1" id="KW-0812">Transmembrane</keyword>
<dbReference type="Pfam" id="PF04205">
    <property type="entry name" value="FMN_bind"/>
    <property type="match status" value="1"/>
</dbReference>
<dbReference type="GO" id="GO:0010181">
    <property type="term" value="F:FMN binding"/>
    <property type="evidence" value="ECO:0007669"/>
    <property type="project" value="InterPro"/>
</dbReference>
<organism evidence="3 4">
    <name type="scientific">Clostridium argentinense CDC 2741</name>
    <dbReference type="NCBI Taxonomy" id="1418104"/>
    <lineage>
        <taxon>Bacteria</taxon>
        <taxon>Bacillati</taxon>
        <taxon>Bacillota</taxon>
        <taxon>Clostridia</taxon>
        <taxon>Eubacteriales</taxon>
        <taxon>Clostridiaceae</taxon>
        <taxon>Clostridium</taxon>
    </lineage>
</organism>
<dbReference type="InterPro" id="IPR007329">
    <property type="entry name" value="FMN-bd"/>
</dbReference>
<evidence type="ECO:0000313" key="4">
    <source>
        <dbReference type="Proteomes" id="UP000031366"/>
    </source>
</evidence>
<comment type="caution">
    <text evidence="3">The sequence shown here is derived from an EMBL/GenBank/DDBJ whole genome shotgun (WGS) entry which is preliminary data.</text>
</comment>
<reference evidence="3 4" key="1">
    <citation type="journal article" date="2015" name="Infect. Genet. Evol.">
        <title>Genomic sequences of six botulinum neurotoxin-producing strains representing three clostridial species illustrate the mobility and diversity of botulinum neurotoxin genes.</title>
        <authorList>
            <person name="Smith T.J."/>
            <person name="Hill K.K."/>
            <person name="Xie G."/>
            <person name="Foley B.T."/>
            <person name="Williamson C.H."/>
            <person name="Foster J.T."/>
            <person name="Johnson S.L."/>
            <person name="Chertkov O."/>
            <person name="Teshima H."/>
            <person name="Gibbons H.S."/>
            <person name="Johnsky L.A."/>
            <person name="Karavis M.A."/>
            <person name="Smith L.A."/>
        </authorList>
    </citation>
    <scope>NUCLEOTIDE SEQUENCE [LARGE SCALE GENOMIC DNA]</scope>
    <source>
        <strain evidence="3 4">CDC 2741</strain>
    </source>
</reference>